<dbReference type="EMBL" id="DTCA01000116">
    <property type="protein sequence ID" value="HGM07538.1"/>
    <property type="molecule type" value="Genomic_DNA"/>
</dbReference>
<evidence type="ECO:0000313" key="1">
    <source>
        <dbReference type="EMBL" id="HGM07538.1"/>
    </source>
</evidence>
<gene>
    <name evidence="1" type="ORF">ENU31_03915</name>
</gene>
<protein>
    <submittedName>
        <fullName evidence="1">Uncharacterized protein</fullName>
    </submittedName>
</protein>
<proteinExistence type="predicted"/>
<reference evidence="1" key="1">
    <citation type="journal article" date="2020" name="mSystems">
        <title>Genome- and Community-Level Interaction Insights into Carbon Utilization and Element Cycling Functions of Hydrothermarchaeota in Hydrothermal Sediment.</title>
        <authorList>
            <person name="Zhou Z."/>
            <person name="Liu Y."/>
            <person name="Xu W."/>
            <person name="Pan J."/>
            <person name="Luo Z.H."/>
            <person name="Li M."/>
        </authorList>
    </citation>
    <scope>NUCLEOTIDE SEQUENCE [LARGE SCALE GENOMIC DNA]</scope>
    <source>
        <strain evidence="1">SpSt-658</strain>
    </source>
</reference>
<sequence>MSTKIKEIKDKYGYSFEQEVIDKLTKIQHTLALVIEKLELIEERLNKIENKEKKTGKYKIVVNQRRDENRTRNIYSLEIMRKQGIIFESDLKIRNKEKFIEDMRSNGIIVIEGTKERVLVTKEFLDNFISILRECKDIEKVEEKLNEKQLRLYRLLRDSGLLIYNTKTGWILLSPKT</sequence>
<name>A0A7C4D236_9CREN</name>
<accession>A0A7C4D236</accession>
<dbReference type="AlphaFoldDB" id="A0A7C4D236"/>
<organism evidence="1">
    <name type="scientific">Ignisphaera aggregans</name>
    <dbReference type="NCBI Taxonomy" id="334771"/>
    <lineage>
        <taxon>Archaea</taxon>
        <taxon>Thermoproteota</taxon>
        <taxon>Thermoprotei</taxon>
        <taxon>Desulfurococcales</taxon>
        <taxon>Desulfurococcaceae</taxon>
        <taxon>Ignisphaera</taxon>
    </lineage>
</organism>
<comment type="caution">
    <text evidence="1">The sequence shown here is derived from an EMBL/GenBank/DDBJ whole genome shotgun (WGS) entry which is preliminary data.</text>
</comment>